<dbReference type="InterPro" id="IPR006214">
    <property type="entry name" value="Bax_inhibitor_1-related"/>
</dbReference>
<keyword evidence="2 5" id="KW-0812">Transmembrane</keyword>
<dbReference type="Pfam" id="PF01027">
    <property type="entry name" value="Bax1-I"/>
    <property type="match status" value="1"/>
</dbReference>
<feature type="transmembrane region" description="Helical" evidence="5">
    <location>
        <begin position="83"/>
        <end position="101"/>
    </location>
</feature>
<organism evidence="7 8">
    <name type="scientific">[Candida] anglica</name>
    <dbReference type="NCBI Taxonomy" id="148631"/>
    <lineage>
        <taxon>Eukaryota</taxon>
        <taxon>Fungi</taxon>
        <taxon>Dikarya</taxon>
        <taxon>Ascomycota</taxon>
        <taxon>Saccharomycotina</taxon>
        <taxon>Pichiomycetes</taxon>
        <taxon>Debaryomycetaceae</taxon>
        <taxon>Kurtzmaniella</taxon>
    </lineage>
</organism>
<comment type="similarity">
    <text evidence="5">Belongs to the BI1 family.</text>
</comment>
<feature type="region of interest" description="Disordered" evidence="6">
    <location>
        <begin position="1"/>
        <end position="20"/>
    </location>
</feature>
<protein>
    <submittedName>
        <fullName evidence="7">Bax inhibitor 1</fullName>
    </submittedName>
</protein>
<feature type="transmembrane region" description="Helical" evidence="5">
    <location>
        <begin position="196"/>
        <end position="212"/>
    </location>
</feature>
<reference evidence="7 8" key="1">
    <citation type="submission" date="2024-01" db="EMBL/GenBank/DDBJ databases">
        <authorList>
            <consortium name="Genoscope - CEA"/>
            <person name="William W."/>
        </authorList>
    </citation>
    <scope>NUCLEOTIDE SEQUENCE [LARGE SCALE GENOMIC DNA]</scope>
    <source>
        <strain evidence="7 8">29B2s-10</strain>
    </source>
</reference>
<evidence type="ECO:0000256" key="4">
    <source>
        <dbReference type="ARBA" id="ARBA00023136"/>
    </source>
</evidence>
<evidence type="ECO:0000313" key="8">
    <source>
        <dbReference type="Proteomes" id="UP001497600"/>
    </source>
</evidence>
<keyword evidence="3 5" id="KW-1133">Transmembrane helix</keyword>
<sequence length="253" mass="28417">MSSYTAIPTEQPPTYEQEQAPRVAGDNIPDDFKYSVDVASCELPIRQMFIRKVYALLTMQVMGTVLVGYVIRSNSSVQNWCLNNMWLFFVSMIGAIGFAVATHFKARSYPTNLILLSCFTLCEAYGVGLSCSFVESEIVVQALLLTFVIFIGLTLFAFQTKYDFISWQGFVGMGVWALIGWGFLSMFFPQSSGMELVYSGLGAILFSIYVIIDTQKILKTAHLDDEVPATIALYLDILNLFLFILRILQSRED</sequence>
<dbReference type="CDD" id="cd10429">
    <property type="entry name" value="GAAP_like"/>
    <property type="match status" value="1"/>
</dbReference>
<evidence type="ECO:0000256" key="6">
    <source>
        <dbReference type="SAM" id="MobiDB-lite"/>
    </source>
</evidence>
<dbReference type="Proteomes" id="UP001497600">
    <property type="component" value="Chromosome H"/>
</dbReference>
<feature type="transmembrane region" description="Helical" evidence="5">
    <location>
        <begin position="113"/>
        <end position="131"/>
    </location>
</feature>
<proteinExistence type="inferred from homology"/>
<feature type="transmembrane region" description="Helical" evidence="5">
    <location>
        <begin position="138"/>
        <end position="158"/>
    </location>
</feature>
<comment type="subcellular location">
    <subcellularLocation>
        <location evidence="1">Membrane</location>
        <topology evidence="1">Multi-pass membrane protein</topology>
    </subcellularLocation>
</comment>
<dbReference type="PANTHER" id="PTHR23291">
    <property type="entry name" value="BAX INHIBITOR-RELATED"/>
    <property type="match status" value="1"/>
</dbReference>
<dbReference type="PANTHER" id="PTHR23291:SF50">
    <property type="entry name" value="PROTEIN LIFEGUARD 4"/>
    <property type="match status" value="1"/>
</dbReference>
<evidence type="ECO:0000256" key="2">
    <source>
        <dbReference type="ARBA" id="ARBA00022692"/>
    </source>
</evidence>
<accession>A0ABP0EPC9</accession>
<evidence type="ECO:0000256" key="5">
    <source>
        <dbReference type="RuleBase" id="RU004379"/>
    </source>
</evidence>
<dbReference type="EMBL" id="OZ004260">
    <property type="protein sequence ID" value="CAK7922083.1"/>
    <property type="molecule type" value="Genomic_DNA"/>
</dbReference>
<feature type="transmembrane region" description="Helical" evidence="5">
    <location>
        <begin position="53"/>
        <end position="71"/>
    </location>
</feature>
<evidence type="ECO:0000256" key="3">
    <source>
        <dbReference type="ARBA" id="ARBA00022989"/>
    </source>
</evidence>
<feature type="transmembrane region" description="Helical" evidence="5">
    <location>
        <begin position="164"/>
        <end position="184"/>
    </location>
</feature>
<keyword evidence="8" id="KW-1185">Reference proteome</keyword>
<feature type="transmembrane region" description="Helical" evidence="5">
    <location>
        <begin position="227"/>
        <end position="248"/>
    </location>
</feature>
<keyword evidence="4 5" id="KW-0472">Membrane</keyword>
<gene>
    <name evidence="7" type="primary">BXI1</name>
    <name evidence="7" type="ORF">CAAN4_H22474</name>
</gene>
<evidence type="ECO:0000256" key="1">
    <source>
        <dbReference type="ARBA" id="ARBA00004141"/>
    </source>
</evidence>
<feature type="compositionally biased region" description="Polar residues" evidence="6">
    <location>
        <begin position="1"/>
        <end position="17"/>
    </location>
</feature>
<evidence type="ECO:0000313" key="7">
    <source>
        <dbReference type="EMBL" id="CAK7922083.1"/>
    </source>
</evidence>
<name>A0ABP0EPC9_9ASCO</name>